<dbReference type="InterPro" id="IPR011042">
    <property type="entry name" value="6-blade_b-propeller_TolB-like"/>
</dbReference>
<name>A0A443QFX8_9ACAR</name>
<dbReference type="SUPFAM" id="SSF63825">
    <property type="entry name" value="YWTD domain"/>
    <property type="match status" value="1"/>
</dbReference>
<dbReference type="Proteomes" id="UP000288716">
    <property type="component" value="Unassembled WGS sequence"/>
</dbReference>
<evidence type="ECO:0000313" key="1">
    <source>
        <dbReference type="EMBL" id="RWS01923.1"/>
    </source>
</evidence>
<dbReference type="VEuPathDB" id="VectorBase:LDEU014362"/>
<evidence type="ECO:0000313" key="2">
    <source>
        <dbReference type="Proteomes" id="UP000288716"/>
    </source>
</evidence>
<dbReference type="STRING" id="299467.A0A443QFX8"/>
<keyword evidence="1" id="KW-0675">Receptor</keyword>
<proteinExistence type="predicted"/>
<comment type="caution">
    <text evidence="1">The sequence shown here is derived from an EMBL/GenBank/DDBJ whole genome shotgun (WGS) entry which is preliminary data.</text>
</comment>
<gene>
    <name evidence="1" type="ORF">B4U80_14776</name>
</gene>
<feature type="non-terminal residue" evidence="1">
    <location>
        <position position="1"/>
    </location>
</feature>
<keyword evidence="2" id="KW-1185">Reference proteome</keyword>
<accession>A0A443QFX8</accession>
<keyword evidence="1" id="KW-0449">Lipoprotein</keyword>
<dbReference type="Gene3D" id="2.120.10.30">
    <property type="entry name" value="TolB, C-terminal domain"/>
    <property type="match status" value="1"/>
</dbReference>
<dbReference type="EMBL" id="NCKV01056767">
    <property type="protein sequence ID" value="RWS01923.1"/>
    <property type="molecule type" value="Genomic_DNA"/>
</dbReference>
<dbReference type="AlphaFoldDB" id="A0A443QFX8"/>
<protein>
    <submittedName>
        <fullName evidence="1">Low-density lipoprotein receptor-related protein 4-like protein</fullName>
    </submittedName>
</protein>
<sequence length="127" mass="14385">DVVSDFKIPSYIGVSDFTVDQYSEKLFYVSQLKNEIFSINIAEPLLKETSLYKTSSSTIQSLTYEKQTNVLYWLETDKGEKVSSTDGKRVSTLITKMDNPVNLAVHPEKNCIFIAVLGVKPHILVYK</sequence>
<reference evidence="1 2" key="1">
    <citation type="journal article" date="2018" name="Gigascience">
        <title>Genomes of trombidid mites reveal novel predicted allergens and laterally-transferred genes associated with secondary metabolism.</title>
        <authorList>
            <person name="Dong X."/>
            <person name="Chaisiri K."/>
            <person name="Xia D."/>
            <person name="Armstrong S.D."/>
            <person name="Fang Y."/>
            <person name="Donnelly M.J."/>
            <person name="Kadowaki T."/>
            <person name="McGarry J.W."/>
            <person name="Darby A.C."/>
            <person name="Makepeace B.L."/>
        </authorList>
    </citation>
    <scope>NUCLEOTIDE SEQUENCE [LARGE SCALE GENOMIC DNA]</scope>
    <source>
        <strain evidence="1">UoL-UT</strain>
    </source>
</reference>
<organism evidence="1 2">
    <name type="scientific">Leptotrombidium deliense</name>
    <dbReference type="NCBI Taxonomy" id="299467"/>
    <lineage>
        <taxon>Eukaryota</taxon>
        <taxon>Metazoa</taxon>
        <taxon>Ecdysozoa</taxon>
        <taxon>Arthropoda</taxon>
        <taxon>Chelicerata</taxon>
        <taxon>Arachnida</taxon>
        <taxon>Acari</taxon>
        <taxon>Acariformes</taxon>
        <taxon>Trombidiformes</taxon>
        <taxon>Prostigmata</taxon>
        <taxon>Anystina</taxon>
        <taxon>Parasitengona</taxon>
        <taxon>Trombiculoidea</taxon>
        <taxon>Trombiculidae</taxon>
        <taxon>Leptotrombidium</taxon>
    </lineage>
</organism>